<dbReference type="Proteomes" id="UP000289775">
    <property type="component" value="Unassembled WGS sequence"/>
</dbReference>
<feature type="domain" description="Response regulatory" evidence="7">
    <location>
        <begin position="2"/>
        <end position="131"/>
    </location>
</feature>
<evidence type="ECO:0000313" key="9">
    <source>
        <dbReference type="Proteomes" id="UP000289775"/>
    </source>
</evidence>
<dbReference type="PANTHER" id="PTHR48111:SF1">
    <property type="entry name" value="TWO-COMPONENT RESPONSE REGULATOR ORR33"/>
    <property type="match status" value="1"/>
</dbReference>
<evidence type="ECO:0000256" key="2">
    <source>
        <dbReference type="ARBA" id="ARBA00023012"/>
    </source>
</evidence>
<dbReference type="SUPFAM" id="SSF52172">
    <property type="entry name" value="CheY-like"/>
    <property type="match status" value="1"/>
</dbReference>
<dbReference type="CDD" id="cd00156">
    <property type="entry name" value="REC"/>
    <property type="match status" value="1"/>
</dbReference>
<keyword evidence="5" id="KW-0804">Transcription</keyword>
<dbReference type="RefSeq" id="WP_129752479.1">
    <property type="nucleotide sequence ID" value="NZ_JUIW01000014.1"/>
</dbReference>
<organism evidence="8 9">
    <name type="scientific">Flavobacterium beibuense</name>
    <dbReference type="NCBI Taxonomy" id="657326"/>
    <lineage>
        <taxon>Bacteria</taxon>
        <taxon>Pseudomonadati</taxon>
        <taxon>Bacteroidota</taxon>
        <taxon>Flavobacteriia</taxon>
        <taxon>Flavobacteriales</taxon>
        <taxon>Flavobacteriaceae</taxon>
        <taxon>Flavobacterium</taxon>
    </lineage>
</organism>
<dbReference type="PANTHER" id="PTHR48111">
    <property type="entry name" value="REGULATOR OF RPOS"/>
    <property type="match status" value="1"/>
</dbReference>
<evidence type="ECO:0000256" key="6">
    <source>
        <dbReference type="PROSITE-ProRule" id="PRU00169"/>
    </source>
</evidence>
<dbReference type="GO" id="GO:0000976">
    <property type="term" value="F:transcription cis-regulatory region binding"/>
    <property type="evidence" value="ECO:0007669"/>
    <property type="project" value="TreeGrafter"/>
</dbReference>
<keyword evidence="2" id="KW-0902">Two-component regulatory system</keyword>
<protein>
    <submittedName>
        <fullName evidence="8">Dolichyl phosphate glucosyltransferase</fullName>
    </submittedName>
</protein>
<dbReference type="InterPro" id="IPR039420">
    <property type="entry name" value="WalR-like"/>
</dbReference>
<keyword evidence="1 6" id="KW-0597">Phosphoprotein</keyword>
<dbReference type="GO" id="GO:0032993">
    <property type="term" value="C:protein-DNA complex"/>
    <property type="evidence" value="ECO:0007669"/>
    <property type="project" value="TreeGrafter"/>
</dbReference>
<evidence type="ECO:0000256" key="3">
    <source>
        <dbReference type="ARBA" id="ARBA00023015"/>
    </source>
</evidence>
<dbReference type="PROSITE" id="PS50110">
    <property type="entry name" value="RESPONSE_REGULATORY"/>
    <property type="match status" value="1"/>
</dbReference>
<dbReference type="Gene3D" id="3.40.50.2300">
    <property type="match status" value="1"/>
</dbReference>
<evidence type="ECO:0000313" key="8">
    <source>
        <dbReference type="EMBL" id="RYJ40424.1"/>
    </source>
</evidence>
<evidence type="ECO:0000256" key="4">
    <source>
        <dbReference type="ARBA" id="ARBA00023125"/>
    </source>
</evidence>
<name>A0A444W3R5_9FLAO</name>
<gene>
    <name evidence="8" type="ORF">NU09_3412</name>
</gene>
<dbReference type="SMART" id="SM00448">
    <property type="entry name" value="REC"/>
    <property type="match status" value="1"/>
</dbReference>
<dbReference type="OrthoDB" id="9789181at2"/>
<dbReference type="GO" id="GO:0005829">
    <property type="term" value="C:cytosol"/>
    <property type="evidence" value="ECO:0007669"/>
    <property type="project" value="TreeGrafter"/>
</dbReference>
<keyword evidence="9" id="KW-1185">Reference proteome</keyword>
<feature type="modified residue" description="4-aspartylphosphate" evidence="6">
    <location>
        <position position="51"/>
    </location>
</feature>
<evidence type="ECO:0000259" key="7">
    <source>
        <dbReference type="PROSITE" id="PS50110"/>
    </source>
</evidence>
<comment type="caution">
    <text evidence="8">The sequence shown here is derived from an EMBL/GenBank/DDBJ whole genome shotgun (WGS) entry which is preliminary data.</text>
</comment>
<evidence type="ECO:0000256" key="5">
    <source>
        <dbReference type="ARBA" id="ARBA00023163"/>
    </source>
</evidence>
<dbReference type="AlphaFoldDB" id="A0A444W3R5"/>
<proteinExistence type="predicted"/>
<dbReference type="InterPro" id="IPR001789">
    <property type="entry name" value="Sig_transdc_resp-reg_receiver"/>
</dbReference>
<dbReference type="GO" id="GO:0016740">
    <property type="term" value="F:transferase activity"/>
    <property type="evidence" value="ECO:0007669"/>
    <property type="project" value="UniProtKB-KW"/>
</dbReference>
<reference evidence="8 9" key="1">
    <citation type="submission" date="2014-12" db="EMBL/GenBank/DDBJ databases">
        <title>Genome sequence of Flavobacterium beibuense RSKm HC5.</title>
        <authorList>
            <person name="Kim J.F."/>
            <person name="Song J.Y."/>
            <person name="Kwak M.-J."/>
            <person name="Lee S.-W."/>
        </authorList>
    </citation>
    <scope>NUCLEOTIDE SEQUENCE [LARGE SCALE GENOMIC DNA]</scope>
    <source>
        <strain evidence="8 9">RSKm HC5</strain>
    </source>
</reference>
<sequence length="142" mass="15865">MKVLIVDNERHILTSLGRCLSDLGYEIECCDNTRDAVNSFNAFQPDLLIADISLSVVYPMVPMINKPKANRAGLEVIQYIRNVKKVSTPVMVVSCHSDERVFNKTFELGVNDYAKMPISISDIEARAKRLTSGIDNAIFSLN</sequence>
<keyword evidence="3" id="KW-0805">Transcription regulation</keyword>
<dbReference type="Pfam" id="PF00072">
    <property type="entry name" value="Response_reg"/>
    <property type="match status" value="1"/>
</dbReference>
<dbReference type="GO" id="GO:0000156">
    <property type="term" value="F:phosphorelay response regulator activity"/>
    <property type="evidence" value="ECO:0007669"/>
    <property type="project" value="TreeGrafter"/>
</dbReference>
<dbReference type="EMBL" id="JUIW01000014">
    <property type="protein sequence ID" value="RYJ40424.1"/>
    <property type="molecule type" value="Genomic_DNA"/>
</dbReference>
<dbReference type="GO" id="GO:0006355">
    <property type="term" value="P:regulation of DNA-templated transcription"/>
    <property type="evidence" value="ECO:0007669"/>
    <property type="project" value="TreeGrafter"/>
</dbReference>
<accession>A0A444W3R5</accession>
<keyword evidence="4" id="KW-0238">DNA-binding</keyword>
<evidence type="ECO:0000256" key="1">
    <source>
        <dbReference type="ARBA" id="ARBA00022553"/>
    </source>
</evidence>
<dbReference type="InterPro" id="IPR011006">
    <property type="entry name" value="CheY-like_superfamily"/>
</dbReference>
<keyword evidence="8" id="KW-0808">Transferase</keyword>